<gene>
    <name evidence="1" type="ORF">PL336_05405</name>
</gene>
<dbReference type="EMBL" id="CP116423">
    <property type="protein sequence ID" value="WCE71283.1"/>
    <property type="molecule type" value="Genomic_DNA"/>
</dbReference>
<name>A0AAX3LST9_9RHOB</name>
<dbReference type="RefSeq" id="WP_271689429.1">
    <property type="nucleotide sequence ID" value="NZ_CP116423.1"/>
</dbReference>
<protein>
    <recommendedName>
        <fullName evidence="3">Glycosyl transferase family 2</fullName>
    </recommendedName>
</protein>
<evidence type="ECO:0000313" key="2">
    <source>
        <dbReference type="Proteomes" id="UP001210770"/>
    </source>
</evidence>
<organism evidence="1 2">
    <name type="scientific">Sulfitobacter faviae</name>
    <dbReference type="NCBI Taxonomy" id="1775881"/>
    <lineage>
        <taxon>Bacteria</taxon>
        <taxon>Pseudomonadati</taxon>
        <taxon>Pseudomonadota</taxon>
        <taxon>Alphaproteobacteria</taxon>
        <taxon>Rhodobacterales</taxon>
        <taxon>Roseobacteraceae</taxon>
        <taxon>Sulfitobacter</taxon>
    </lineage>
</organism>
<reference evidence="1" key="1">
    <citation type="submission" date="2023-01" db="EMBL/GenBank/DDBJ databases">
        <title>Comparative genomic analysis of cold water coral derived Sulfitobacter faviae: insights into their metabolism and habitat adaptation.</title>
        <authorList>
            <person name="Guo Y."/>
            <person name="Lin S."/>
            <person name="Huang Z."/>
            <person name="Tang K."/>
            <person name="Wang X."/>
        </authorList>
    </citation>
    <scope>NUCLEOTIDE SEQUENCE</scope>
    <source>
        <strain evidence="1">SCSIO W_1865</strain>
    </source>
</reference>
<evidence type="ECO:0008006" key="3">
    <source>
        <dbReference type="Google" id="ProtNLM"/>
    </source>
</evidence>
<evidence type="ECO:0000313" key="1">
    <source>
        <dbReference type="EMBL" id="WCE71283.1"/>
    </source>
</evidence>
<dbReference type="Proteomes" id="UP001210770">
    <property type="component" value="Chromosome"/>
</dbReference>
<sequence length="289" mass="33768">MRYRDLDQLIKEARTALNTGPIAMILVEDEIEVDTTLRHHQQVGFDSVVALMPSGFDLPRDLEESVLRVDYDTTAEAALERAVNRMIAAVPGQWLYYCYNAEYLFHPFSETRNVKELLAFHSEERRDSMLAYVVDLYALDLKEHPNAVSLEQAHLDRSGYYALARKDAARQGHPKERQLDFFGGLRWRFEEHVPPQSRKIDRIPLFRAKPGLKLRGDHRFNDEEYNTYACEWHHNVTAAICSFRTAKALKRNPGSRYDIATFQWHNSEPFEWHSRQLMDLGLIEPGQWF</sequence>
<accession>A0AAX3LST9</accession>
<proteinExistence type="predicted"/>
<dbReference type="AlphaFoldDB" id="A0AAX3LST9"/>